<dbReference type="EMBL" id="UINC01004651">
    <property type="protein sequence ID" value="SVA15886.1"/>
    <property type="molecule type" value="Genomic_DNA"/>
</dbReference>
<dbReference type="NCBIfam" id="NF009588">
    <property type="entry name" value="PRK13029.1"/>
    <property type="match status" value="1"/>
</dbReference>
<dbReference type="AlphaFoldDB" id="A0A381TIE4"/>
<evidence type="ECO:0000313" key="3">
    <source>
        <dbReference type="EMBL" id="SVA15886.1"/>
    </source>
</evidence>
<dbReference type="GO" id="GO:0045333">
    <property type="term" value="P:cellular respiration"/>
    <property type="evidence" value="ECO:0007669"/>
    <property type="project" value="UniProtKB-ARBA"/>
</dbReference>
<keyword evidence="1" id="KW-0560">Oxidoreductase</keyword>
<dbReference type="GO" id="GO:0016625">
    <property type="term" value="F:oxidoreductase activity, acting on the aldehyde or oxo group of donors, iron-sulfur protein as acceptor"/>
    <property type="evidence" value="ECO:0007669"/>
    <property type="project" value="UniProtKB-ARBA"/>
</dbReference>
<dbReference type="PANTHER" id="PTHR48084">
    <property type="entry name" value="2-OXOGLUTARATE OXIDOREDUCTASE SUBUNIT KORB-RELATED"/>
    <property type="match status" value="1"/>
</dbReference>
<gene>
    <name evidence="3" type="ORF">METZ01_LOCUS68740</name>
</gene>
<dbReference type="CDD" id="cd07034">
    <property type="entry name" value="TPP_PYR_PFOR_IOR-alpha_like"/>
    <property type="match status" value="1"/>
</dbReference>
<reference evidence="3" key="1">
    <citation type="submission" date="2018-05" db="EMBL/GenBank/DDBJ databases">
        <authorList>
            <person name="Lanie J.A."/>
            <person name="Ng W.-L."/>
            <person name="Kazmierczak K.M."/>
            <person name="Andrzejewski T.M."/>
            <person name="Davidsen T.M."/>
            <person name="Wayne K.J."/>
            <person name="Tettelin H."/>
            <person name="Glass J.I."/>
            <person name="Rusch D."/>
            <person name="Podicherti R."/>
            <person name="Tsui H.-C.T."/>
            <person name="Winkler M.E."/>
        </authorList>
    </citation>
    <scope>NUCLEOTIDE SEQUENCE</scope>
</reference>
<dbReference type="InterPro" id="IPR002869">
    <property type="entry name" value="Pyrv_flavodox_OxRed_cen"/>
</dbReference>
<dbReference type="Pfam" id="PF20169">
    <property type="entry name" value="DUF6537"/>
    <property type="match status" value="1"/>
</dbReference>
<dbReference type="InterPro" id="IPR029061">
    <property type="entry name" value="THDP-binding"/>
</dbReference>
<evidence type="ECO:0000256" key="1">
    <source>
        <dbReference type="ARBA" id="ARBA00023002"/>
    </source>
</evidence>
<proteinExistence type="predicted"/>
<dbReference type="PANTHER" id="PTHR48084:SF3">
    <property type="entry name" value="SUBUNIT OF PYRUVATE:FLAVODOXIN OXIDOREDUCTASE"/>
    <property type="match status" value="1"/>
</dbReference>
<dbReference type="InterPro" id="IPR051457">
    <property type="entry name" value="2-oxoacid:Fd_oxidoreductase"/>
</dbReference>
<evidence type="ECO:0000259" key="2">
    <source>
        <dbReference type="PROSITE" id="PS51379"/>
    </source>
</evidence>
<organism evidence="3">
    <name type="scientific">marine metagenome</name>
    <dbReference type="NCBI Taxonomy" id="408172"/>
    <lineage>
        <taxon>unclassified sequences</taxon>
        <taxon>metagenomes</taxon>
        <taxon>ecological metagenomes</taxon>
    </lineage>
</organism>
<dbReference type="InterPro" id="IPR011766">
    <property type="entry name" value="TPP_enzyme_TPP-bd"/>
</dbReference>
<dbReference type="Pfam" id="PF01558">
    <property type="entry name" value="POR"/>
    <property type="match status" value="1"/>
</dbReference>
<dbReference type="InterPro" id="IPR019752">
    <property type="entry name" value="Pyrv/ketoisovalerate_OxRed_cat"/>
</dbReference>
<dbReference type="SUPFAM" id="SSF52518">
    <property type="entry name" value="Thiamin diphosphate-binding fold (THDP-binding)"/>
    <property type="match status" value="2"/>
</dbReference>
<name>A0A381TIE4_9ZZZZ</name>
<dbReference type="SUPFAM" id="SSF53323">
    <property type="entry name" value="Pyruvate-ferredoxin oxidoreductase, PFOR, domain III"/>
    <property type="match status" value="1"/>
</dbReference>
<sequence length="1138" mass="127699">MVSLNDKYELDNGQVYMSGLQALVRLPIVQSKIDKSKGLNTSGFISGYRGSPLGGYDAQLQRASRYLKEENIHFEPGINEDLAATAVWGSQQIHFGSGSDFDGVFGIWYGKGPGVDRSLDALRHANLAGTSPHGGVLALGGDDHGARSSTTSHQSDHNWVSAFIPYLYPAGVSELVEFGLLGIAMSRYTGAWTGMKILADVADASVTADLSKEKRKIIIPDDFDMPEGGLHIRFPDNVREQDIRLQRYKGFAAQAFARANNIDQIVWRSDNAKIGIMASGKSYEDVREALHFLGVDEEVAKEIGLCLYKVGMPWPLEPTGVRKFSQGLEEILVVEEKRELIEHQLKWQLFNWKENERPVVIGKNDEENRWLLPAENELPLQTIIEVVAQRLAEKTQIKDIQKKLLWFKDRAKERKHREPLAERSAYFCSGCPHNTSTKLPEGSFAAAGIGCHYLALNMDRKTQTYTHMGGEGASWIGRHRFARDKHMFVNIGDGTYQHSGLLAIKAAVASGMNATYKILYNDAVAMTGGQKVDGSPSVIDIAFQVQAEGVEQITIIAEDPKIYTGFTLPEGVKVFERDQLDKIQKRYRDVVGCTVIIYDQTCAAEKRRRRKRGLMPDPLKRVYINPDVCEGCGDCSTQSNCISVEPLETELGRKRKINQSNCNKDFSCVEGFCPSFITFDVTKEPEKGNFTNPPKINIKNPKIRELQEPWNIMVTGVGGTGVITIGALIGMAANIEGKKATALDMTGLAQKNGAVWSHIRIDRKDEYLRSNRIPPGSADLLIACDPLVSIGEDSLSVISRNTTSTVINRQQSPVAEFILERDFDFNEKMVMDRVLENTKEISAELPAAELSERLTGDSICSNLLLLGTAWQKGLIPLEKQSICEAISLNGTSVEKNIAIFEWGRHLVEKPELIKEILQTKEPKKKNLEEFINDRCLDLILFQGKALSVEYRNTIEDLINTVDSLSLEGVSLIEAVVKNLYKVMAYKDEYEVARLHLINHPKDKMKALYPSIKNIYYHLSPPLAGKDSSTGRPKKYAIPSYIVRPLFIFLSNLRKLRDTPFDVLGYRKERREERELIRMYLSDIELIKEKYKVSEKCLFQQLADLPEIVRGFGLIKAASYIVYKKKRDELRKEINSAND</sequence>
<dbReference type="InterPro" id="IPR017896">
    <property type="entry name" value="4Fe4S_Fe-S-bd"/>
</dbReference>
<dbReference type="Pfam" id="PF02775">
    <property type="entry name" value="TPP_enzyme_C"/>
    <property type="match status" value="1"/>
</dbReference>
<protein>
    <recommendedName>
        <fullName evidence="2">4Fe-4S ferredoxin-type domain-containing protein</fullName>
    </recommendedName>
</protein>
<dbReference type="PROSITE" id="PS51379">
    <property type="entry name" value="4FE4S_FER_2"/>
    <property type="match status" value="1"/>
</dbReference>
<accession>A0A381TIE4</accession>
<dbReference type="Gene3D" id="3.40.920.10">
    <property type="entry name" value="Pyruvate-ferredoxin oxidoreductase, PFOR, domain III"/>
    <property type="match status" value="1"/>
</dbReference>
<dbReference type="NCBIfam" id="NF009589">
    <property type="entry name" value="PRK13030.1"/>
    <property type="match status" value="1"/>
</dbReference>
<feature type="domain" description="4Fe-4S ferredoxin-type" evidence="2">
    <location>
        <begin position="620"/>
        <end position="652"/>
    </location>
</feature>
<dbReference type="InterPro" id="IPR002880">
    <property type="entry name" value="Pyrv_Fd/Flavodoxin_OxRdtase_N"/>
</dbReference>
<dbReference type="InterPro" id="IPR046667">
    <property type="entry name" value="DUF6537"/>
</dbReference>
<dbReference type="Gene3D" id="3.40.50.970">
    <property type="match status" value="2"/>
</dbReference>
<dbReference type="GO" id="GO:0030976">
    <property type="term" value="F:thiamine pyrophosphate binding"/>
    <property type="evidence" value="ECO:0007669"/>
    <property type="project" value="InterPro"/>
</dbReference>